<dbReference type="SUPFAM" id="SSF88723">
    <property type="entry name" value="PIN domain-like"/>
    <property type="match status" value="1"/>
</dbReference>
<dbReference type="Proteomes" id="UP000482960">
    <property type="component" value="Unassembled WGS sequence"/>
</dbReference>
<evidence type="ECO:0000256" key="3">
    <source>
        <dbReference type="ARBA" id="ARBA00022723"/>
    </source>
</evidence>
<keyword evidence="1 6" id="KW-1277">Toxin-antitoxin system</keyword>
<dbReference type="InterPro" id="IPR029060">
    <property type="entry name" value="PIN-like_dom_sf"/>
</dbReference>
<keyword evidence="3 6" id="KW-0479">Metal-binding</keyword>
<proteinExistence type="inferred from homology"/>
<name>A0A6V8L418_9ACTN</name>
<dbReference type="EC" id="3.1.-.-" evidence="6"/>
<dbReference type="GO" id="GO:0000287">
    <property type="term" value="F:magnesium ion binding"/>
    <property type="evidence" value="ECO:0007669"/>
    <property type="project" value="UniProtKB-UniRule"/>
</dbReference>
<sequence length="139" mass="15015">MIVVDTGPLVAAINAKDAHHESCAALLRSHPGPLMVPAPVITEVFWLLESTQGPQAEAAFLDAVARSELDVVAITALDAYRMAELVRRYADLPLGAVDASVVTVAERLRVTEIATLDRRHFTVVRPAHVEAFTLLPEPT</sequence>
<feature type="domain" description="PIN" evidence="7">
    <location>
        <begin position="2"/>
        <end position="121"/>
    </location>
</feature>
<accession>A0A6V8L418</accession>
<keyword evidence="4 6" id="KW-0378">Hydrolase</keyword>
<reference evidence="8 9" key="1">
    <citation type="submission" date="2020-03" db="EMBL/GenBank/DDBJ databases">
        <title>Whole genome shotgun sequence of Phytohabitans rumicis NBRC 108638.</title>
        <authorList>
            <person name="Komaki H."/>
            <person name="Tamura T."/>
        </authorList>
    </citation>
    <scope>NUCLEOTIDE SEQUENCE [LARGE SCALE GENOMIC DNA]</scope>
    <source>
        <strain evidence="8 9">NBRC 108638</strain>
    </source>
</reference>
<dbReference type="InterPro" id="IPR022907">
    <property type="entry name" value="VapC_family"/>
</dbReference>
<evidence type="ECO:0000256" key="5">
    <source>
        <dbReference type="ARBA" id="ARBA00022842"/>
    </source>
</evidence>
<keyword evidence="5 6" id="KW-0460">Magnesium</keyword>
<keyword evidence="9" id="KW-1185">Reference proteome</keyword>
<evidence type="ECO:0000256" key="1">
    <source>
        <dbReference type="ARBA" id="ARBA00022649"/>
    </source>
</evidence>
<evidence type="ECO:0000313" key="8">
    <source>
        <dbReference type="EMBL" id="GFJ88886.1"/>
    </source>
</evidence>
<evidence type="ECO:0000256" key="6">
    <source>
        <dbReference type="HAMAP-Rule" id="MF_00265"/>
    </source>
</evidence>
<evidence type="ECO:0000256" key="4">
    <source>
        <dbReference type="ARBA" id="ARBA00022801"/>
    </source>
</evidence>
<dbReference type="EMBL" id="BLPG01000001">
    <property type="protein sequence ID" value="GFJ88886.1"/>
    <property type="molecule type" value="Genomic_DNA"/>
</dbReference>
<keyword evidence="2 6" id="KW-0540">Nuclease</keyword>
<dbReference type="RefSeq" id="WP_173076428.1">
    <property type="nucleotide sequence ID" value="NZ_BAABJB010000014.1"/>
</dbReference>
<dbReference type="HAMAP" id="MF_00265">
    <property type="entry name" value="VapC_Nob1"/>
    <property type="match status" value="1"/>
</dbReference>
<dbReference type="InterPro" id="IPR002716">
    <property type="entry name" value="PIN_dom"/>
</dbReference>
<dbReference type="GO" id="GO:0090729">
    <property type="term" value="F:toxin activity"/>
    <property type="evidence" value="ECO:0007669"/>
    <property type="project" value="UniProtKB-KW"/>
</dbReference>
<feature type="binding site" evidence="6">
    <location>
        <position position="5"/>
    </location>
    <ligand>
        <name>Mg(2+)</name>
        <dbReference type="ChEBI" id="CHEBI:18420"/>
    </ligand>
</feature>
<dbReference type="GO" id="GO:0004540">
    <property type="term" value="F:RNA nuclease activity"/>
    <property type="evidence" value="ECO:0007669"/>
    <property type="project" value="InterPro"/>
</dbReference>
<dbReference type="GO" id="GO:0016787">
    <property type="term" value="F:hydrolase activity"/>
    <property type="evidence" value="ECO:0007669"/>
    <property type="project" value="UniProtKB-KW"/>
</dbReference>
<comment type="caution">
    <text evidence="8">The sequence shown here is derived from an EMBL/GenBank/DDBJ whole genome shotgun (WGS) entry which is preliminary data.</text>
</comment>
<evidence type="ECO:0000256" key="2">
    <source>
        <dbReference type="ARBA" id="ARBA00022722"/>
    </source>
</evidence>
<dbReference type="AlphaFoldDB" id="A0A6V8L418"/>
<evidence type="ECO:0000313" key="9">
    <source>
        <dbReference type="Proteomes" id="UP000482960"/>
    </source>
</evidence>
<reference evidence="8 9" key="2">
    <citation type="submission" date="2020-03" db="EMBL/GenBank/DDBJ databases">
        <authorList>
            <person name="Ichikawa N."/>
            <person name="Kimura A."/>
            <person name="Kitahashi Y."/>
            <person name="Uohara A."/>
        </authorList>
    </citation>
    <scope>NUCLEOTIDE SEQUENCE [LARGE SCALE GENOMIC DNA]</scope>
    <source>
        <strain evidence="8 9">NBRC 108638</strain>
    </source>
</reference>
<gene>
    <name evidence="8" type="primary">vapc26_1</name>
    <name evidence="6" type="synonym">vapC</name>
    <name evidence="8" type="ORF">Prum_025280</name>
</gene>
<dbReference type="Gene3D" id="3.40.50.1010">
    <property type="entry name" value="5'-nuclease"/>
    <property type="match status" value="1"/>
</dbReference>
<comment type="cofactor">
    <cofactor evidence="6">
        <name>Mg(2+)</name>
        <dbReference type="ChEBI" id="CHEBI:18420"/>
    </cofactor>
</comment>
<comment type="function">
    <text evidence="6">Toxic component of a toxin-antitoxin (TA) system. An RNase.</text>
</comment>
<dbReference type="Pfam" id="PF01850">
    <property type="entry name" value="PIN"/>
    <property type="match status" value="1"/>
</dbReference>
<protein>
    <recommendedName>
        <fullName evidence="6">Ribonuclease VapC</fullName>
        <shortName evidence="6">RNase VapC</shortName>
        <ecNumber evidence="6">3.1.-.-</ecNumber>
    </recommendedName>
    <alternativeName>
        <fullName evidence="6">Toxin VapC</fullName>
    </alternativeName>
</protein>
<organism evidence="8 9">
    <name type="scientific">Phytohabitans rumicis</name>
    <dbReference type="NCBI Taxonomy" id="1076125"/>
    <lineage>
        <taxon>Bacteria</taxon>
        <taxon>Bacillati</taxon>
        <taxon>Actinomycetota</taxon>
        <taxon>Actinomycetes</taxon>
        <taxon>Micromonosporales</taxon>
        <taxon>Micromonosporaceae</taxon>
    </lineage>
</organism>
<evidence type="ECO:0000259" key="7">
    <source>
        <dbReference type="Pfam" id="PF01850"/>
    </source>
</evidence>
<feature type="binding site" evidence="6">
    <location>
        <position position="98"/>
    </location>
    <ligand>
        <name>Mg(2+)</name>
        <dbReference type="ChEBI" id="CHEBI:18420"/>
    </ligand>
</feature>
<comment type="similarity">
    <text evidence="6">Belongs to the PINc/VapC protein family.</text>
</comment>
<keyword evidence="6" id="KW-0800">Toxin</keyword>